<sequence length="219" mass="24625">MVYRKFVKRLLDLLLAIPMLIILLIPLIIVGIIIKLTSEGPVLFIQERYGRNSKPFALYKFRSMTNEAPVKANSDFKDITSYVTPFGMFIRKTSVDELPQLWNIIRGDMSFIGPRPLAKTDKKVLSLRKQNGGDQVLPGISGLAQVNGRNNLSDEDKAAYDAKYAAHLSFRVDMLLTVETFVSVLKRDGVFKETVIDDNNSDKDMVRHGEESIDVSSKG</sequence>
<dbReference type="AlphaFoldDB" id="A0A2N9K726"/>
<dbReference type="PANTHER" id="PTHR30576:SF0">
    <property type="entry name" value="UNDECAPRENYL-PHOSPHATE N-ACETYLGALACTOSAMINYL 1-PHOSPHATE TRANSFERASE-RELATED"/>
    <property type="match status" value="1"/>
</dbReference>
<evidence type="ECO:0000259" key="4">
    <source>
        <dbReference type="Pfam" id="PF02397"/>
    </source>
</evidence>
<dbReference type="Proteomes" id="UP000237923">
    <property type="component" value="Unassembled WGS sequence"/>
</dbReference>
<dbReference type="InterPro" id="IPR003362">
    <property type="entry name" value="Bact_transf"/>
</dbReference>
<dbReference type="RefSeq" id="WP_025268282.1">
    <property type="nucleotide sequence ID" value="NZ_OKQR01000001.1"/>
</dbReference>
<reference evidence="5 8" key="1">
    <citation type="submission" date="2018-02" db="EMBL/GenBank/DDBJ databases">
        <authorList>
            <person name="Rodrigo-Torres L."/>
            <person name="Arahal R. D."/>
            <person name="Lucena T."/>
        </authorList>
    </citation>
    <scope>NUCLEOTIDE SEQUENCE [LARGE SCALE GENOMIC DNA]</scope>
    <source>
        <strain evidence="5 8">CECT 8486</strain>
    </source>
</reference>
<keyword evidence="3" id="KW-1133">Transmembrane helix</keyword>
<gene>
    <name evidence="6" type="primary">pglC</name>
    <name evidence="5" type="ORF">LES8486_00140</name>
    <name evidence="6" type="ORF">LES9216_00287</name>
</gene>
<evidence type="ECO:0000256" key="1">
    <source>
        <dbReference type="ARBA" id="ARBA00006464"/>
    </source>
</evidence>
<feature type="region of interest" description="Disordered" evidence="2">
    <location>
        <begin position="200"/>
        <end position="219"/>
    </location>
</feature>
<dbReference type="Proteomes" id="UP000239237">
    <property type="component" value="Unassembled WGS sequence"/>
</dbReference>
<dbReference type="PANTHER" id="PTHR30576">
    <property type="entry name" value="COLANIC BIOSYNTHESIS UDP-GLUCOSE LIPID CARRIER TRANSFERASE"/>
    <property type="match status" value="1"/>
</dbReference>
<proteinExistence type="inferred from homology"/>
<dbReference type="GO" id="GO:0102334">
    <property type="term" value="F:N,N'-diacetylbacilliosaminyl-1-phosphate transferase activity"/>
    <property type="evidence" value="ECO:0007669"/>
    <property type="project" value="UniProtKB-EC"/>
</dbReference>
<keyword evidence="8" id="KW-1185">Reference proteome</keyword>
<feature type="transmembrane region" description="Helical" evidence="3">
    <location>
        <begin position="12"/>
        <end position="34"/>
    </location>
</feature>
<evidence type="ECO:0000313" key="8">
    <source>
        <dbReference type="Proteomes" id="UP000239237"/>
    </source>
</evidence>
<dbReference type="EMBL" id="OKQR01000001">
    <property type="protein sequence ID" value="SPD91169.1"/>
    <property type="molecule type" value="Genomic_DNA"/>
</dbReference>
<organism evidence="6 7">
    <name type="scientific">Leuconostoc suionicum</name>
    <dbReference type="NCBI Taxonomy" id="1511761"/>
    <lineage>
        <taxon>Bacteria</taxon>
        <taxon>Bacillati</taxon>
        <taxon>Bacillota</taxon>
        <taxon>Bacilli</taxon>
        <taxon>Lactobacillales</taxon>
        <taxon>Lactobacillaceae</taxon>
        <taxon>Leuconostoc</taxon>
    </lineage>
</organism>
<evidence type="ECO:0000313" key="6">
    <source>
        <dbReference type="EMBL" id="SPE06394.1"/>
    </source>
</evidence>
<feature type="domain" description="Bacterial sugar transferase" evidence="4">
    <location>
        <begin position="8"/>
        <end position="186"/>
    </location>
</feature>
<feature type="compositionally biased region" description="Basic and acidic residues" evidence="2">
    <location>
        <begin position="200"/>
        <end position="211"/>
    </location>
</feature>
<reference evidence="6 7" key="2">
    <citation type="submission" date="2018-02" db="EMBL/GenBank/DDBJ databases">
        <authorList>
            <person name="Cohen D.B."/>
            <person name="Kent A.D."/>
        </authorList>
    </citation>
    <scope>NUCLEOTIDE SEQUENCE [LARGE SCALE GENOMIC DNA]</scope>
    <source>
        <strain evidence="6 7">CECT 9216</strain>
    </source>
</reference>
<dbReference type="Pfam" id="PF02397">
    <property type="entry name" value="Bac_transf"/>
    <property type="match status" value="1"/>
</dbReference>
<evidence type="ECO:0000313" key="7">
    <source>
        <dbReference type="Proteomes" id="UP000237923"/>
    </source>
</evidence>
<dbReference type="EC" id="2.7.8.36" evidence="6"/>
<evidence type="ECO:0000313" key="5">
    <source>
        <dbReference type="EMBL" id="SPD91169.1"/>
    </source>
</evidence>
<evidence type="ECO:0000256" key="3">
    <source>
        <dbReference type="SAM" id="Phobius"/>
    </source>
</evidence>
<protein>
    <submittedName>
        <fullName evidence="6">Undecaprenyl phosphate N,N'-diacetylbacillosamine 1-phosphate transferase</fullName>
        <ecNumber evidence="6">2.7.8.36</ecNumber>
    </submittedName>
</protein>
<name>A0A2N9K726_9LACO</name>
<evidence type="ECO:0000256" key="2">
    <source>
        <dbReference type="SAM" id="MobiDB-lite"/>
    </source>
</evidence>
<keyword evidence="3" id="KW-0472">Membrane</keyword>
<dbReference type="EMBL" id="OKQU01000001">
    <property type="protein sequence ID" value="SPE06394.1"/>
    <property type="molecule type" value="Genomic_DNA"/>
</dbReference>
<keyword evidence="3" id="KW-0812">Transmembrane</keyword>
<accession>A0A2N9K726</accession>
<comment type="similarity">
    <text evidence="1">Belongs to the bacterial sugar transferase family.</text>
</comment>
<keyword evidence="6" id="KW-0808">Transferase</keyword>